<evidence type="ECO:0000256" key="1">
    <source>
        <dbReference type="SAM" id="MobiDB-lite"/>
    </source>
</evidence>
<dbReference type="Proteomes" id="UP000095009">
    <property type="component" value="Unassembled WGS sequence"/>
</dbReference>
<dbReference type="OrthoDB" id="4096201at2759"/>
<feature type="compositionally biased region" description="Polar residues" evidence="1">
    <location>
        <begin position="114"/>
        <end position="126"/>
    </location>
</feature>
<sequence>MVLALTLDIDQHGLTAKSSRPCTQTQAQTPLHLTPGVLYATPVCHQKPNNNSLVNINNNRRSYYMSSDSDTSIRQSLNTKRICLGLGKHGYDARQSFSYESVDSDDDSRRSSSAGPTTGFQPQMSFMSTPLRHPLRAYNPVVDSGSEDYNERTYNKNVDSKQNNIPNQPCVRFNQSNLPLPFSLSAEDDNDLESASDNDITSRFATNPSSEPIRWDDPYNTSTPPAATSLFSKLTCFQNQYRQQGRFVCQRNLRRKSRSHQSVPEGDLRARSRCFEYLVDAIDEAWAQYCDITSSEENEFYDREDFSARNCLNQNYPHLPASPVSILEEDNELSQWCEGIEDTKCASMPISTSGKLQDLKERLLKAKYYLELYLTGLDSQSSRLFWQKWDLMKDGAIGLLDENCVDNDHTMEMKVEELEYGRLFNAD</sequence>
<feature type="region of interest" description="Disordered" evidence="1">
    <location>
        <begin position="182"/>
        <end position="221"/>
    </location>
</feature>
<dbReference type="EMBL" id="KV454406">
    <property type="protein sequence ID" value="ODQ68010.1"/>
    <property type="molecule type" value="Genomic_DNA"/>
</dbReference>
<accession>A0A1E3PRR1</accession>
<protein>
    <submittedName>
        <fullName evidence="2">Uncharacterized protein</fullName>
    </submittedName>
</protein>
<gene>
    <name evidence="2" type="ORF">NADFUDRAFT_63500</name>
</gene>
<evidence type="ECO:0000313" key="2">
    <source>
        <dbReference type="EMBL" id="ODQ68010.1"/>
    </source>
</evidence>
<feature type="region of interest" description="Disordered" evidence="1">
    <location>
        <begin position="99"/>
        <end position="126"/>
    </location>
</feature>
<feature type="compositionally biased region" description="Acidic residues" evidence="1">
    <location>
        <begin position="186"/>
        <end position="196"/>
    </location>
</feature>
<organism evidence="2 3">
    <name type="scientific">Nadsonia fulvescens var. elongata DSM 6958</name>
    <dbReference type="NCBI Taxonomy" id="857566"/>
    <lineage>
        <taxon>Eukaryota</taxon>
        <taxon>Fungi</taxon>
        <taxon>Dikarya</taxon>
        <taxon>Ascomycota</taxon>
        <taxon>Saccharomycotina</taxon>
        <taxon>Dipodascomycetes</taxon>
        <taxon>Dipodascales</taxon>
        <taxon>Dipodascales incertae sedis</taxon>
        <taxon>Nadsonia</taxon>
    </lineage>
</organism>
<feature type="compositionally biased region" description="Polar residues" evidence="1">
    <location>
        <begin position="197"/>
        <end position="210"/>
    </location>
</feature>
<proteinExistence type="predicted"/>
<evidence type="ECO:0000313" key="3">
    <source>
        <dbReference type="Proteomes" id="UP000095009"/>
    </source>
</evidence>
<dbReference type="AlphaFoldDB" id="A0A1E3PRR1"/>
<name>A0A1E3PRR1_9ASCO</name>
<keyword evidence="3" id="KW-1185">Reference proteome</keyword>
<reference evidence="2 3" key="1">
    <citation type="journal article" date="2016" name="Proc. Natl. Acad. Sci. U.S.A.">
        <title>Comparative genomics of biotechnologically important yeasts.</title>
        <authorList>
            <person name="Riley R."/>
            <person name="Haridas S."/>
            <person name="Wolfe K.H."/>
            <person name="Lopes M.R."/>
            <person name="Hittinger C.T."/>
            <person name="Goeker M."/>
            <person name="Salamov A.A."/>
            <person name="Wisecaver J.H."/>
            <person name="Long T.M."/>
            <person name="Calvey C.H."/>
            <person name="Aerts A.L."/>
            <person name="Barry K.W."/>
            <person name="Choi C."/>
            <person name="Clum A."/>
            <person name="Coughlan A.Y."/>
            <person name="Deshpande S."/>
            <person name="Douglass A.P."/>
            <person name="Hanson S.J."/>
            <person name="Klenk H.-P."/>
            <person name="LaButti K.M."/>
            <person name="Lapidus A."/>
            <person name="Lindquist E.A."/>
            <person name="Lipzen A.M."/>
            <person name="Meier-Kolthoff J.P."/>
            <person name="Ohm R.A."/>
            <person name="Otillar R.P."/>
            <person name="Pangilinan J.L."/>
            <person name="Peng Y."/>
            <person name="Rokas A."/>
            <person name="Rosa C.A."/>
            <person name="Scheuner C."/>
            <person name="Sibirny A.A."/>
            <person name="Slot J.C."/>
            <person name="Stielow J.B."/>
            <person name="Sun H."/>
            <person name="Kurtzman C.P."/>
            <person name="Blackwell M."/>
            <person name="Grigoriev I.V."/>
            <person name="Jeffries T.W."/>
        </authorList>
    </citation>
    <scope>NUCLEOTIDE SEQUENCE [LARGE SCALE GENOMIC DNA]</scope>
    <source>
        <strain evidence="2 3">DSM 6958</strain>
    </source>
</reference>